<keyword evidence="3" id="KW-1185">Reference proteome</keyword>
<dbReference type="AlphaFoldDB" id="A0ABD3ET51"/>
<accession>A0ABD3ET51</accession>
<dbReference type="EMBL" id="JBIMZQ010000094">
    <property type="protein sequence ID" value="KAL3656194.1"/>
    <property type="molecule type" value="Genomic_DNA"/>
</dbReference>
<proteinExistence type="predicted"/>
<feature type="region of interest" description="Disordered" evidence="1">
    <location>
        <begin position="44"/>
        <end position="111"/>
    </location>
</feature>
<gene>
    <name evidence="2" type="ORF">V7S43_018981</name>
</gene>
<evidence type="ECO:0000313" key="3">
    <source>
        <dbReference type="Proteomes" id="UP001632037"/>
    </source>
</evidence>
<organism evidence="2 3">
    <name type="scientific">Phytophthora oleae</name>
    <dbReference type="NCBI Taxonomy" id="2107226"/>
    <lineage>
        <taxon>Eukaryota</taxon>
        <taxon>Sar</taxon>
        <taxon>Stramenopiles</taxon>
        <taxon>Oomycota</taxon>
        <taxon>Peronosporomycetes</taxon>
        <taxon>Peronosporales</taxon>
        <taxon>Peronosporaceae</taxon>
        <taxon>Phytophthora</taxon>
    </lineage>
</organism>
<feature type="compositionally biased region" description="Acidic residues" evidence="1">
    <location>
        <begin position="50"/>
        <end position="63"/>
    </location>
</feature>
<sequence>MSLSQASSDDFLRLIGGEFRCVEGAGLDGKHLLGYVKQLAYDGLSKEGQEESASDMSDIDDDPEAKTYKWSTPATVDYEGSDDDRNPPSDSDEDSWNSSNTSIKRKDRRVV</sequence>
<evidence type="ECO:0000313" key="2">
    <source>
        <dbReference type="EMBL" id="KAL3656194.1"/>
    </source>
</evidence>
<evidence type="ECO:0000256" key="1">
    <source>
        <dbReference type="SAM" id="MobiDB-lite"/>
    </source>
</evidence>
<protein>
    <submittedName>
        <fullName evidence="2">Uncharacterized protein</fullName>
    </submittedName>
</protein>
<dbReference type="Proteomes" id="UP001632037">
    <property type="component" value="Unassembled WGS sequence"/>
</dbReference>
<reference evidence="2 3" key="1">
    <citation type="submission" date="2024-09" db="EMBL/GenBank/DDBJ databases">
        <title>Genome sequencing and assembly of Phytophthora oleae, isolate VK10A, causative agent of rot of olive drupes.</title>
        <authorList>
            <person name="Conti Taguali S."/>
            <person name="Riolo M."/>
            <person name="La Spada F."/>
            <person name="Cacciola S.O."/>
            <person name="Dionisio G."/>
        </authorList>
    </citation>
    <scope>NUCLEOTIDE SEQUENCE [LARGE SCALE GENOMIC DNA]</scope>
    <source>
        <strain evidence="2 3">VK10A</strain>
    </source>
</reference>
<name>A0ABD3ET51_9STRA</name>
<comment type="caution">
    <text evidence="2">The sequence shown here is derived from an EMBL/GenBank/DDBJ whole genome shotgun (WGS) entry which is preliminary data.</text>
</comment>